<evidence type="ECO:0000259" key="5">
    <source>
        <dbReference type="SMART" id="SM00848"/>
    </source>
</evidence>
<feature type="signal peptide" evidence="3">
    <location>
        <begin position="1"/>
        <end position="25"/>
    </location>
</feature>
<dbReference type="AlphaFoldDB" id="A0AAW2LB83"/>
<dbReference type="InterPro" id="IPR025660">
    <property type="entry name" value="Pept_his_AS"/>
</dbReference>
<reference evidence="6" key="1">
    <citation type="submission" date="2020-06" db="EMBL/GenBank/DDBJ databases">
        <authorList>
            <person name="Li T."/>
            <person name="Hu X."/>
            <person name="Zhang T."/>
            <person name="Song X."/>
            <person name="Zhang H."/>
            <person name="Dai N."/>
            <person name="Sheng W."/>
            <person name="Hou X."/>
            <person name="Wei L."/>
        </authorList>
    </citation>
    <scope>NUCLEOTIDE SEQUENCE</scope>
    <source>
        <strain evidence="6">G02</strain>
        <tissue evidence="6">Leaf</tissue>
    </source>
</reference>
<evidence type="ECO:0000256" key="2">
    <source>
        <dbReference type="ARBA" id="ARBA00023157"/>
    </source>
</evidence>
<protein>
    <submittedName>
        <fullName evidence="6">Senescence-specific cysteine protease SAG39</fullName>
    </submittedName>
</protein>
<dbReference type="Pfam" id="PF08246">
    <property type="entry name" value="Inhibitor_I29"/>
    <property type="match status" value="1"/>
</dbReference>
<dbReference type="SMART" id="SM00848">
    <property type="entry name" value="Inhibitor_I29"/>
    <property type="match status" value="1"/>
</dbReference>
<dbReference type="InterPro" id="IPR039417">
    <property type="entry name" value="Peptidase_C1A_papain-like"/>
</dbReference>
<organism evidence="6">
    <name type="scientific">Sesamum radiatum</name>
    <name type="common">Black benniseed</name>
    <dbReference type="NCBI Taxonomy" id="300843"/>
    <lineage>
        <taxon>Eukaryota</taxon>
        <taxon>Viridiplantae</taxon>
        <taxon>Streptophyta</taxon>
        <taxon>Embryophyta</taxon>
        <taxon>Tracheophyta</taxon>
        <taxon>Spermatophyta</taxon>
        <taxon>Magnoliopsida</taxon>
        <taxon>eudicotyledons</taxon>
        <taxon>Gunneridae</taxon>
        <taxon>Pentapetalae</taxon>
        <taxon>asterids</taxon>
        <taxon>lamiids</taxon>
        <taxon>Lamiales</taxon>
        <taxon>Pedaliaceae</taxon>
        <taxon>Sesamum</taxon>
    </lineage>
</organism>
<gene>
    <name evidence="6" type="ORF">Sradi_5447900</name>
</gene>
<dbReference type="Gene3D" id="3.90.70.10">
    <property type="entry name" value="Cysteine proteinases"/>
    <property type="match status" value="2"/>
</dbReference>
<evidence type="ECO:0000313" key="6">
    <source>
        <dbReference type="EMBL" id="KAL0315697.1"/>
    </source>
</evidence>
<keyword evidence="6" id="KW-0378">Hydrolase</keyword>
<feature type="domain" description="Peptidase C1A papain C-terminal" evidence="4">
    <location>
        <begin position="122"/>
        <end position="270"/>
    </location>
</feature>
<dbReference type="SUPFAM" id="SSF54001">
    <property type="entry name" value="Cysteine proteinases"/>
    <property type="match status" value="1"/>
</dbReference>
<dbReference type="EMBL" id="JACGWJ010000025">
    <property type="protein sequence ID" value="KAL0315697.1"/>
    <property type="molecule type" value="Genomic_DNA"/>
</dbReference>
<dbReference type="InterPro" id="IPR013128">
    <property type="entry name" value="Peptidase_C1A"/>
</dbReference>
<keyword evidence="2" id="KW-1015">Disulfide bond</keyword>
<comment type="similarity">
    <text evidence="1">Belongs to the peptidase C1 family.</text>
</comment>
<dbReference type="InterPro" id="IPR013201">
    <property type="entry name" value="Prot_inhib_I29"/>
</dbReference>
<proteinExistence type="inferred from homology"/>
<dbReference type="GO" id="GO:0006508">
    <property type="term" value="P:proteolysis"/>
    <property type="evidence" value="ECO:0007669"/>
    <property type="project" value="UniProtKB-KW"/>
</dbReference>
<evidence type="ECO:0000259" key="4">
    <source>
        <dbReference type="SMART" id="SM00645"/>
    </source>
</evidence>
<dbReference type="CDD" id="cd02248">
    <property type="entry name" value="Peptidase_C1A"/>
    <property type="match status" value="1"/>
</dbReference>
<comment type="caution">
    <text evidence="6">The sequence shown here is derived from an EMBL/GenBank/DDBJ whole genome shotgun (WGS) entry which is preliminary data.</text>
</comment>
<reference evidence="6" key="2">
    <citation type="journal article" date="2024" name="Plant">
        <title>Genomic evolution and insights into agronomic trait innovations of Sesamum species.</title>
        <authorList>
            <person name="Miao H."/>
            <person name="Wang L."/>
            <person name="Qu L."/>
            <person name="Liu H."/>
            <person name="Sun Y."/>
            <person name="Le M."/>
            <person name="Wang Q."/>
            <person name="Wei S."/>
            <person name="Zheng Y."/>
            <person name="Lin W."/>
            <person name="Duan Y."/>
            <person name="Cao H."/>
            <person name="Xiong S."/>
            <person name="Wang X."/>
            <person name="Wei L."/>
            <person name="Li C."/>
            <person name="Ma Q."/>
            <person name="Ju M."/>
            <person name="Zhao R."/>
            <person name="Li G."/>
            <person name="Mu C."/>
            <person name="Tian Q."/>
            <person name="Mei H."/>
            <person name="Zhang T."/>
            <person name="Gao T."/>
            <person name="Zhang H."/>
        </authorList>
    </citation>
    <scope>NUCLEOTIDE SEQUENCE</scope>
    <source>
        <strain evidence="6">G02</strain>
    </source>
</reference>
<evidence type="ECO:0000256" key="1">
    <source>
        <dbReference type="ARBA" id="ARBA00008455"/>
    </source>
</evidence>
<dbReference type="PROSITE" id="PS00639">
    <property type="entry name" value="THIOL_PROTEASE_HIS"/>
    <property type="match status" value="1"/>
</dbReference>
<dbReference type="PANTHER" id="PTHR12411">
    <property type="entry name" value="CYSTEINE PROTEASE FAMILY C1-RELATED"/>
    <property type="match status" value="1"/>
</dbReference>
<dbReference type="Pfam" id="PF00112">
    <property type="entry name" value="Peptidase_C1"/>
    <property type="match status" value="2"/>
</dbReference>
<dbReference type="InterPro" id="IPR000668">
    <property type="entry name" value="Peptidase_C1A_C"/>
</dbReference>
<evidence type="ECO:0000256" key="3">
    <source>
        <dbReference type="SAM" id="SignalP"/>
    </source>
</evidence>
<dbReference type="InterPro" id="IPR025661">
    <property type="entry name" value="Pept_asp_AS"/>
</dbReference>
<name>A0AAW2LB83_SESRA</name>
<keyword evidence="3" id="KW-0732">Signal</keyword>
<feature type="domain" description="Cathepsin propeptide inhibitor" evidence="5">
    <location>
        <begin position="38"/>
        <end position="95"/>
    </location>
</feature>
<dbReference type="SMART" id="SM00645">
    <property type="entry name" value="Pept_C1"/>
    <property type="match status" value="1"/>
</dbReference>
<dbReference type="InterPro" id="IPR038765">
    <property type="entry name" value="Papain-like_cys_pep_sf"/>
</dbReference>
<dbReference type="PROSITE" id="PS00640">
    <property type="entry name" value="THIOL_PROTEASE_ASN"/>
    <property type="match status" value="1"/>
</dbReference>
<dbReference type="Gene3D" id="1.10.287.2250">
    <property type="match status" value="1"/>
</dbReference>
<accession>A0AAW2LB83</accession>
<feature type="chain" id="PRO_5043351787" evidence="3">
    <location>
        <begin position="26"/>
        <end position="271"/>
    </location>
</feature>
<keyword evidence="6" id="KW-0645">Protease</keyword>
<dbReference type="GO" id="GO:0008234">
    <property type="term" value="F:cysteine-type peptidase activity"/>
    <property type="evidence" value="ECO:0007669"/>
    <property type="project" value="InterPro"/>
</dbReference>
<sequence length="271" mass="30229">MALSTARISIFTVLILALWAYQTTSRVVPERLSMLERHEEWMERYGRVYKNDEEKMMRFKIFKDNVEFIDAFNAAGTWPYKLGINAFADQTNEEFKAARNGLFKVQKLSKVTPFKYENVSALPSSMDWRKKGAVTPIKDQGQCAPQDGTCNKNEESPIAAKITSYQKVPENNEKALLKAVAKQPVSVSIDAGGTAFQFYSSGVFTGDCGTDLDHGVTAVGYGKTSDGTKYWLVKNSWGTSWGEEGYIRMERDIAAKEGLCGIAMDSSYPIA</sequence>